<evidence type="ECO:0008006" key="5">
    <source>
        <dbReference type="Google" id="ProtNLM"/>
    </source>
</evidence>
<dbReference type="PANTHER" id="PTHR32347:SF23">
    <property type="entry name" value="BLL5650 PROTEIN"/>
    <property type="match status" value="1"/>
</dbReference>
<dbReference type="Gene3D" id="2.40.30.170">
    <property type="match status" value="1"/>
</dbReference>
<dbReference type="OrthoDB" id="9798190at2"/>
<evidence type="ECO:0000256" key="1">
    <source>
        <dbReference type="ARBA" id="ARBA00004196"/>
    </source>
</evidence>
<dbReference type="GO" id="GO:0030313">
    <property type="term" value="C:cell envelope"/>
    <property type="evidence" value="ECO:0007669"/>
    <property type="project" value="UniProtKB-SubCell"/>
</dbReference>
<dbReference type="Proteomes" id="UP000192266">
    <property type="component" value="Unassembled WGS sequence"/>
</dbReference>
<evidence type="ECO:0000313" key="4">
    <source>
        <dbReference type="Proteomes" id="UP000192266"/>
    </source>
</evidence>
<reference evidence="3 4" key="1">
    <citation type="submission" date="2017-04" db="EMBL/GenBank/DDBJ databases">
        <authorList>
            <person name="Afonso C.L."/>
            <person name="Miller P.J."/>
            <person name="Scott M.A."/>
            <person name="Spackman E."/>
            <person name="Goraichik I."/>
            <person name="Dimitrov K.M."/>
            <person name="Suarez D.L."/>
            <person name="Swayne D.E."/>
        </authorList>
    </citation>
    <scope>NUCLEOTIDE SEQUENCE [LARGE SCALE GENOMIC DNA]</scope>
    <source>
        <strain evidence="3 4">DSM 11622</strain>
    </source>
</reference>
<dbReference type="AlphaFoldDB" id="A0A1W1V1S8"/>
<organism evidence="3 4">
    <name type="scientific">Hymenobacter roseosalivarius DSM 11622</name>
    <dbReference type="NCBI Taxonomy" id="645990"/>
    <lineage>
        <taxon>Bacteria</taxon>
        <taxon>Pseudomonadati</taxon>
        <taxon>Bacteroidota</taxon>
        <taxon>Cytophagia</taxon>
        <taxon>Cytophagales</taxon>
        <taxon>Hymenobacteraceae</taxon>
        <taxon>Hymenobacter</taxon>
    </lineage>
</organism>
<sequence length="364" mass="39972">MIKLFLKRNLLLAATPLVIGTAVVELAPTAIPYTIDTSSLVMPISEWTLSRAQNGNLISTLKDNRTGRLNAFSASVFQRGYQADFQLNPKIYHQPYLSKGDTVANMYSNQDQERLVQLQGELAVQEAELELVSTGQKSADVEGVVNQLALAQQELAAQRVLTQRTVALHQDSLTSLQEYELALNTLRVRELNVGRIEAGYKSATTGSKPEQVRVIRTRINSLQRQIQHIKQGLKELTVVSPVSGTVLLQKAAANPMEEVLVSVADNSAYVVLLPVNYLEKNYVQLRQKIEVAVTGTTQTAVGRIIGIDNTVQIVDGRQAFFVTALIDDKKAPLVPGMVVRTTISCQPISLKGHVARTAESLLLY</sequence>
<gene>
    <name evidence="3" type="ORF">SAMN00120144_1522</name>
</gene>
<comment type="subcellular location">
    <subcellularLocation>
        <location evidence="1">Cell envelope</location>
    </subcellularLocation>
</comment>
<dbReference type="EMBL" id="FWWW01000047">
    <property type="protein sequence ID" value="SMB87275.1"/>
    <property type="molecule type" value="Genomic_DNA"/>
</dbReference>
<dbReference type="PANTHER" id="PTHR32347">
    <property type="entry name" value="EFFLUX SYSTEM COMPONENT YKNX-RELATED"/>
    <property type="match status" value="1"/>
</dbReference>
<dbReference type="InterPro" id="IPR050465">
    <property type="entry name" value="UPF0194_transport"/>
</dbReference>
<evidence type="ECO:0000256" key="2">
    <source>
        <dbReference type="ARBA" id="ARBA00023054"/>
    </source>
</evidence>
<name>A0A1W1V1S8_9BACT</name>
<keyword evidence="4" id="KW-1185">Reference proteome</keyword>
<accession>A0A1W1V1S8</accession>
<proteinExistence type="predicted"/>
<keyword evidence="2" id="KW-0175">Coiled coil</keyword>
<protein>
    <recommendedName>
        <fullName evidence="5">RND efflux pump membrane fusion protein barrel-sandwich domain-containing protein</fullName>
    </recommendedName>
</protein>
<evidence type="ECO:0000313" key="3">
    <source>
        <dbReference type="EMBL" id="SMB87275.1"/>
    </source>
</evidence>
<dbReference type="RefSeq" id="WP_084444028.1">
    <property type="nucleotide sequence ID" value="NZ_FWWW01000047.1"/>
</dbReference>
<dbReference type="STRING" id="645990.SAMN00120144_1522"/>